<comment type="subcellular location">
    <subcellularLocation>
        <location evidence="1">Membrane</location>
        <topology evidence="1">Multi-pass membrane protein</topology>
    </subcellularLocation>
</comment>
<keyword evidence="3 5" id="KW-1133">Transmembrane helix</keyword>
<dbReference type="Proteomes" id="UP000272010">
    <property type="component" value="Plasmid pYEE1"/>
</dbReference>
<evidence type="ECO:0008006" key="8">
    <source>
        <dbReference type="Google" id="ProtNLM"/>
    </source>
</evidence>
<organism evidence="6 7">
    <name type="scientific">Paracoccus yeei</name>
    <dbReference type="NCBI Taxonomy" id="147645"/>
    <lineage>
        <taxon>Bacteria</taxon>
        <taxon>Pseudomonadati</taxon>
        <taxon>Pseudomonadota</taxon>
        <taxon>Alphaproteobacteria</taxon>
        <taxon>Rhodobacterales</taxon>
        <taxon>Paracoccaceae</taxon>
        <taxon>Paracoccus</taxon>
    </lineage>
</organism>
<evidence type="ECO:0000256" key="2">
    <source>
        <dbReference type="ARBA" id="ARBA00022692"/>
    </source>
</evidence>
<dbReference type="RefSeq" id="WP_120443730.1">
    <property type="nucleotide sequence ID" value="NZ_CP031079.1"/>
</dbReference>
<dbReference type="EMBL" id="CP031079">
    <property type="protein sequence ID" value="AYF03122.1"/>
    <property type="molecule type" value="Genomic_DNA"/>
</dbReference>
<feature type="transmembrane region" description="Helical" evidence="5">
    <location>
        <begin position="12"/>
        <end position="30"/>
    </location>
</feature>
<evidence type="ECO:0000256" key="4">
    <source>
        <dbReference type="ARBA" id="ARBA00023136"/>
    </source>
</evidence>
<dbReference type="AlphaFoldDB" id="A0A386UT68"/>
<keyword evidence="2 5" id="KW-0812">Transmembrane</keyword>
<evidence type="ECO:0000256" key="5">
    <source>
        <dbReference type="SAM" id="Phobius"/>
    </source>
</evidence>
<sequence>MLPLVSGLLEVIGGPLIILGFFPRTVAFVLSEHMVFAY</sequence>
<proteinExistence type="predicted"/>
<evidence type="ECO:0000256" key="1">
    <source>
        <dbReference type="ARBA" id="ARBA00004141"/>
    </source>
</evidence>
<name>A0A386UT68_9RHOB</name>
<dbReference type="InterPro" id="IPR032808">
    <property type="entry name" value="DoxX"/>
</dbReference>
<geneLocation type="plasmid" evidence="7">
    <name>pyee1</name>
</geneLocation>
<keyword evidence="6" id="KW-0614">Plasmid</keyword>
<gene>
    <name evidence="6" type="ORF">PY32053_03560</name>
</gene>
<dbReference type="GO" id="GO:0016020">
    <property type="term" value="C:membrane"/>
    <property type="evidence" value="ECO:0007669"/>
    <property type="project" value="UniProtKB-SubCell"/>
</dbReference>
<reference evidence="7" key="1">
    <citation type="submission" date="2018-07" db="EMBL/GenBank/DDBJ databases">
        <title>Genome Structure of the Opportunistic Pathogen Paracoccus yeei (Alphaproteobacteria) and Identification of Putative Virulence Factors.</title>
        <authorList>
            <person name="Lasek R."/>
            <person name="Szuplewska M."/>
            <person name="Mitura M."/>
            <person name="Decewicz P."/>
            <person name="Chmielowska C."/>
            <person name="Pawlot A."/>
            <person name="Sentkowska D."/>
            <person name="Czarnecki J."/>
            <person name="Bartosik D."/>
        </authorList>
    </citation>
    <scope>NUCLEOTIDE SEQUENCE [LARGE SCALE GENOMIC DNA]</scope>
    <source>
        <strain evidence="7">CCUG 32053</strain>
        <plasmid evidence="7">pyee1</plasmid>
    </source>
</reference>
<dbReference type="Pfam" id="PF07681">
    <property type="entry name" value="DoxX"/>
    <property type="match status" value="1"/>
</dbReference>
<protein>
    <recommendedName>
        <fullName evidence="8">DoxX family protein</fullName>
    </recommendedName>
</protein>
<accession>A0A386UT68</accession>
<evidence type="ECO:0000256" key="3">
    <source>
        <dbReference type="ARBA" id="ARBA00022989"/>
    </source>
</evidence>
<evidence type="ECO:0000313" key="6">
    <source>
        <dbReference type="EMBL" id="AYF03122.1"/>
    </source>
</evidence>
<evidence type="ECO:0000313" key="7">
    <source>
        <dbReference type="Proteomes" id="UP000272010"/>
    </source>
</evidence>
<keyword evidence="4 5" id="KW-0472">Membrane</keyword>